<keyword evidence="3" id="KW-1185">Reference proteome</keyword>
<dbReference type="OMA" id="VHYSNIC"/>
<dbReference type="OrthoDB" id="9934401at2759"/>
<dbReference type="EMBL" id="BFAA01001085">
    <property type="protein sequence ID" value="GCB74765.1"/>
    <property type="molecule type" value="Genomic_DNA"/>
</dbReference>
<feature type="compositionally biased region" description="Basic and acidic residues" evidence="1">
    <location>
        <begin position="465"/>
        <end position="488"/>
    </location>
</feature>
<feature type="region of interest" description="Disordered" evidence="1">
    <location>
        <begin position="465"/>
        <end position="499"/>
    </location>
</feature>
<name>A0A401PNS6_SCYTO</name>
<reference evidence="2 3" key="1">
    <citation type="journal article" date="2018" name="Nat. Ecol. Evol.">
        <title>Shark genomes provide insights into elasmobranch evolution and the origin of vertebrates.</title>
        <authorList>
            <person name="Hara Y"/>
            <person name="Yamaguchi K"/>
            <person name="Onimaru K"/>
            <person name="Kadota M"/>
            <person name="Koyanagi M"/>
            <person name="Keeley SD"/>
            <person name="Tatsumi K"/>
            <person name="Tanaka K"/>
            <person name="Motone F"/>
            <person name="Kageyama Y"/>
            <person name="Nozu R"/>
            <person name="Adachi N"/>
            <person name="Nishimura O"/>
            <person name="Nakagawa R"/>
            <person name="Tanegashima C"/>
            <person name="Kiyatake I"/>
            <person name="Matsumoto R"/>
            <person name="Murakumo K"/>
            <person name="Nishida K"/>
            <person name="Terakita A"/>
            <person name="Kuratani S"/>
            <person name="Sato K"/>
            <person name="Hyodo S Kuraku.S."/>
        </authorList>
    </citation>
    <scope>NUCLEOTIDE SEQUENCE [LARGE SCALE GENOMIC DNA]</scope>
</reference>
<comment type="caution">
    <text evidence="2">The sequence shown here is derived from an EMBL/GenBank/DDBJ whole genome shotgun (WGS) entry which is preliminary data.</text>
</comment>
<evidence type="ECO:0000313" key="3">
    <source>
        <dbReference type="Proteomes" id="UP000288216"/>
    </source>
</evidence>
<feature type="region of interest" description="Disordered" evidence="1">
    <location>
        <begin position="1291"/>
        <end position="1321"/>
    </location>
</feature>
<proteinExistence type="predicted"/>
<sequence length="2006" mass="223473">MEDIIVEQLYSINKASENDMDHPASKRLKLFSGPCYTVEEPVEKNLSSTNSKAILNDRNEFTWQEDIESNTGVKTMDGKHNIISSGTEQEGFGVSEHGFENYSTNCEDPNIGTTDLAVPLQMEKHTEKLKHKRSQGVLIPGIENDAYKTDLLLLGHKIDVQDNETLHNTTIGHKQALDKIMISSDIIVAKYAKIQKDIVNKPEYKINNLLTCESVKSEENEANDICIESVKVCGQQDERSKINNIYNEELECIPKTRFNSLAITSTRNASMDYTESILGVPFTTKGSEIQKDTRMFNQTEKPFFDMGNIESVNVIQSSCSLNCSTLNETAHETDTQKIAPENSYGLFTEKIQIINKNENTTTVNMYYHGDSDIAVNDKSTGIQIYKIEGSCIDAVEVQELDNSGHVNKYIEASGILNANCGIVHPSKERGELNYEGTSKNPDKSNQFINDKSAEEAASIIQLQLSEEKQSELMRKGPEISNSENRHTSENISSSENENHGNFQAEIKLEILEGTSLTEGSESVSDILQNSCSHSNAETDDFPAVSRVDLTSQDTIYSNSHECQSRFLPINPSEKFENKSEIISVYEQPEHLEASYADSERNGASGNEEEYELTCLPGPDFLLVKSNDRVSCSGDHCGSVMQIECAGKIEQSSTFTSSILDSVDLSGITDVTLPSHENEAPEDNCATQIPASAFGDKNSVVDGSGAAKIISENTGRQQSDSNVVWPRKNKLDISDKEAECQLKYLINPYIVNDRDFHTVSIIHYLDTDSTQRMQNDCTNQLGQFSISGSSVTNDVPRTNVNALLLSQKPEILRKHHSSRVKGTTYDTENSTKEEITIFVSGNGSIQTSFAYNLIKNSEVNDFSIQNAEYQLKYVTSPNYLSGTDSDMHRVAVNVLQTTLCLQGDKGQRSETGCVSKVCSFTEDSLLNCTTNMPLCHQNKALYEQATSDINENDSEEAIVFSETAAKQTSLEGSKKIEVNNISTERACQQKYVSRSSCVKHPNNDVSKELSMLYGIPLFDTDNRYGFQSEWSDKLAQSSILGVSTKMFAVSGLQQKAPHFSQWKETLNEQDCNKIFSTRVATENSIDDKITAGVSENGSVQTSIVCNMAEDAEANNCSENKAECNPKCLISPEQPKSNSSNMDSVLVNVLPLVRWLENDSGKESEIRCPTETVQFSSVCNLMKDNALKMCTAHILLYHQNKLLDEHCASPTDVFSAENNSEETEIVFTETLDSQKISLLSYTRTGINCISKREMELLQKYTNSCDYVGHSDNDFYAKVNTLCALPHCDTENKHAPQSDYSYRRAKPSSFSNSSRDAVPLSNPVTTSPFGLENEILEVNEGATMLDAEDKIEENIICPSKYGNIQTSVTCNEMIEDTTINDSSENYDEHANDPSCLINVSDNISTHLVNVFLETPLSEARNRHLAQIKCSDKTVHYSNICSLLKDCSGLNRTINTSPYCELKEKLAGCSRNKTAAVTFSTDTAVKEKTALEIEGSKIADMIVKQEESKHPEITMNRFSEITSSYGSAFDSFEKITLNTDIEELETVTLIREVNCSSKETHNKNKSLTNQFIYDNDNSQSNKVWLPQRSSFKSSLVESHQSNVNNSEETKSLIVSEKDGKEYCHLSLSGILQSRTKEETNIDNAKRSQPLALNDKLAHAADELQVYTESNMCENKEQSKELSCDIVNIVQNAPASLQKEELIPPLDSFSCADTVLVEMDQKGQKQTTSERASTLVSLSVDPARILQRSCRANEVPAVYKLNIEEDKKPLKLNFTLSKQDPLPCQIETKYDSYMKVSSEYETSTCLISQGSLGHQVQKPGNTVDHGGNGNFGEINSDTGSTIVDVTVRQSKKQFIRSNDDISNFEMKEQFNAVLEELCLFHEISRQSEWPDSVIEENVTEIANDKRNLDELPGGHDKMSNLSMGPMHDDLQDFILSHEKTALSHKDHDHLIGEDVSQHASPVFAKKTSVIKGEQEVPMEIDASETEREESMYTPHKVSGEQVLYLYIQYDL</sequence>
<accession>A0A401PNS6</accession>
<evidence type="ECO:0000313" key="2">
    <source>
        <dbReference type="EMBL" id="GCB74765.1"/>
    </source>
</evidence>
<dbReference type="Proteomes" id="UP000288216">
    <property type="component" value="Unassembled WGS sequence"/>
</dbReference>
<evidence type="ECO:0000256" key="1">
    <source>
        <dbReference type="SAM" id="MobiDB-lite"/>
    </source>
</evidence>
<gene>
    <name evidence="2" type="ORF">scyTo_0003856</name>
</gene>
<organism evidence="2 3">
    <name type="scientific">Scyliorhinus torazame</name>
    <name type="common">Cloudy catshark</name>
    <name type="synonym">Catulus torazame</name>
    <dbReference type="NCBI Taxonomy" id="75743"/>
    <lineage>
        <taxon>Eukaryota</taxon>
        <taxon>Metazoa</taxon>
        <taxon>Chordata</taxon>
        <taxon>Craniata</taxon>
        <taxon>Vertebrata</taxon>
        <taxon>Chondrichthyes</taxon>
        <taxon>Elasmobranchii</taxon>
        <taxon>Galeomorphii</taxon>
        <taxon>Galeoidea</taxon>
        <taxon>Carcharhiniformes</taxon>
        <taxon>Scyliorhinidae</taxon>
        <taxon>Scyliorhinus</taxon>
    </lineage>
</organism>
<protein>
    <submittedName>
        <fullName evidence="2">Uncharacterized protein</fullName>
    </submittedName>
</protein>